<dbReference type="GO" id="GO:0005829">
    <property type="term" value="C:cytosol"/>
    <property type="evidence" value="ECO:0007669"/>
    <property type="project" value="TreeGrafter"/>
</dbReference>
<dbReference type="SMART" id="SM00862">
    <property type="entry name" value="Trans_reg_C"/>
    <property type="match status" value="1"/>
</dbReference>
<dbReference type="EMBL" id="VMRG01000001">
    <property type="protein sequence ID" value="KAA6231836.1"/>
    <property type="molecule type" value="Genomic_DNA"/>
</dbReference>
<evidence type="ECO:0000256" key="2">
    <source>
        <dbReference type="ARBA" id="ARBA00023012"/>
    </source>
</evidence>
<dbReference type="PROSITE" id="PS50110">
    <property type="entry name" value="RESPONSE_REGULATORY"/>
    <property type="match status" value="1"/>
</dbReference>
<dbReference type="InterPro" id="IPR001789">
    <property type="entry name" value="Sig_transdc_resp-reg_receiver"/>
</dbReference>
<dbReference type="GO" id="GO:0000156">
    <property type="term" value="F:phosphorelay response regulator activity"/>
    <property type="evidence" value="ECO:0007669"/>
    <property type="project" value="TreeGrafter"/>
</dbReference>
<evidence type="ECO:0000259" key="9">
    <source>
        <dbReference type="PROSITE" id="PS51755"/>
    </source>
</evidence>
<evidence type="ECO:0000313" key="13">
    <source>
        <dbReference type="Proteomes" id="UP000489351"/>
    </source>
</evidence>
<evidence type="ECO:0000259" key="8">
    <source>
        <dbReference type="PROSITE" id="PS50110"/>
    </source>
</evidence>
<evidence type="ECO:0000256" key="3">
    <source>
        <dbReference type="ARBA" id="ARBA00023015"/>
    </source>
</evidence>
<keyword evidence="3" id="KW-0805">Transcription regulation</keyword>
<dbReference type="InterPro" id="IPR039420">
    <property type="entry name" value="WalR-like"/>
</dbReference>
<dbReference type="RefSeq" id="WP_151419058.1">
    <property type="nucleotide sequence ID" value="NZ_VMRG01000001.1"/>
</dbReference>
<dbReference type="SUPFAM" id="SSF46894">
    <property type="entry name" value="C-terminal effector domain of the bipartite response regulators"/>
    <property type="match status" value="1"/>
</dbReference>
<evidence type="ECO:0000256" key="1">
    <source>
        <dbReference type="ARBA" id="ARBA00022553"/>
    </source>
</evidence>
<keyword evidence="4 7" id="KW-0238">DNA-binding</keyword>
<sequence>MVSRYPSSTISSRRVVVVQSDPDARERLVAYLKKEGIDVFSVASALELYSILSQEEFALAVIADDLADQRGLVVARFLKRNTSLSSIMLIGAVTPKARLAAYNAGALACFATPVECAEFSVLIRNLFEKGVAEGRGEAALASQLQFGGGEWKLLRNGWVLVGPGGAMVKLTIKEFEFMSLLASSKEMAVPRSTLMEHMEYRNDIHGHKALEAVVHRLRMKAEKAGGQLIETAHGVGWGFSSVVTLV</sequence>
<evidence type="ECO:0000313" key="10">
    <source>
        <dbReference type="EMBL" id="KAA6231836.1"/>
    </source>
</evidence>
<evidence type="ECO:0000256" key="7">
    <source>
        <dbReference type="PROSITE-ProRule" id="PRU01091"/>
    </source>
</evidence>
<protein>
    <submittedName>
        <fullName evidence="11">DNA-binding response regulator</fullName>
    </submittedName>
    <submittedName>
        <fullName evidence="10">Response regulator transcription factor</fullName>
    </submittedName>
</protein>
<dbReference type="Gene3D" id="1.10.10.10">
    <property type="entry name" value="Winged helix-like DNA-binding domain superfamily/Winged helix DNA-binding domain"/>
    <property type="match status" value="1"/>
</dbReference>
<dbReference type="Proteomes" id="UP000489351">
    <property type="component" value="Unassembled WGS sequence"/>
</dbReference>
<comment type="caution">
    <text evidence="6">Lacks conserved residue(s) required for the propagation of feature annotation.</text>
</comment>
<name>A0A5M8I8J4_CHLPH</name>
<reference evidence="10 12" key="1">
    <citation type="submission" date="2019-07" db="EMBL/GenBank/DDBJ databases">
        <title>Draft genome Sequence of Chlorobium phaeovibrioides sp. strain PhvTcv-s14, from the Phylum Chlorobi.</title>
        <authorList>
            <person name="Babenko V."/>
            <person name="Boldyreva D."/>
            <person name="Kanygina A."/>
            <person name="Selezneva O."/>
            <person name="Akopiyan T."/>
            <person name="Lunina O."/>
        </authorList>
    </citation>
    <scope>NUCLEOTIDE SEQUENCE [LARGE SCALE GENOMIC DNA]</scope>
    <source>
        <strain evidence="10 12">GrTcv12</strain>
    </source>
</reference>
<dbReference type="InterPro" id="IPR011006">
    <property type="entry name" value="CheY-like_superfamily"/>
</dbReference>
<dbReference type="PROSITE" id="PS51755">
    <property type="entry name" value="OMPR_PHOB"/>
    <property type="match status" value="1"/>
</dbReference>
<evidence type="ECO:0000313" key="12">
    <source>
        <dbReference type="Proteomes" id="UP000327458"/>
    </source>
</evidence>
<dbReference type="GO" id="GO:0032993">
    <property type="term" value="C:protein-DNA complex"/>
    <property type="evidence" value="ECO:0007669"/>
    <property type="project" value="TreeGrafter"/>
</dbReference>
<dbReference type="InterPro" id="IPR001867">
    <property type="entry name" value="OmpR/PhoB-type_DNA-bd"/>
</dbReference>
<keyword evidence="2" id="KW-0902">Two-component regulatory system</keyword>
<dbReference type="AlphaFoldDB" id="A0A5M8I8J4"/>
<gene>
    <name evidence="10" type="ORF">FP507_00990</name>
    <name evidence="11" type="ORF">GJ685_00010</name>
</gene>
<evidence type="ECO:0000256" key="5">
    <source>
        <dbReference type="ARBA" id="ARBA00023163"/>
    </source>
</evidence>
<evidence type="ECO:0000256" key="4">
    <source>
        <dbReference type="ARBA" id="ARBA00023125"/>
    </source>
</evidence>
<keyword evidence="13" id="KW-1185">Reference proteome</keyword>
<organism evidence="10 12">
    <name type="scientific">Chlorobium phaeovibrioides</name>
    <dbReference type="NCBI Taxonomy" id="1094"/>
    <lineage>
        <taxon>Bacteria</taxon>
        <taxon>Pseudomonadati</taxon>
        <taxon>Chlorobiota</taxon>
        <taxon>Chlorobiia</taxon>
        <taxon>Chlorobiales</taxon>
        <taxon>Chlorobiaceae</taxon>
        <taxon>Chlorobium/Pelodictyon group</taxon>
        <taxon>Chlorobium</taxon>
    </lineage>
</organism>
<dbReference type="GO" id="GO:0006355">
    <property type="term" value="P:regulation of DNA-templated transcription"/>
    <property type="evidence" value="ECO:0007669"/>
    <property type="project" value="InterPro"/>
</dbReference>
<evidence type="ECO:0000313" key="11">
    <source>
        <dbReference type="EMBL" id="MWV53444.1"/>
    </source>
</evidence>
<dbReference type="Pfam" id="PF00486">
    <property type="entry name" value="Trans_reg_C"/>
    <property type="match status" value="1"/>
</dbReference>
<dbReference type="PANTHER" id="PTHR48111">
    <property type="entry name" value="REGULATOR OF RPOS"/>
    <property type="match status" value="1"/>
</dbReference>
<reference evidence="11 13" key="2">
    <citation type="submission" date="2019-11" db="EMBL/GenBank/DDBJ databases">
        <title>Green- and brown-colored morphotypes of Chlorobia in the stratified aquatic ecosystems of Kandalaksha Gulf (White Sea): A model for study of the accessory genome evolution.</title>
        <authorList>
            <person name="Grouzdev D.S."/>
        </authorList>
    </citation>
    <scope>NUCLEOTIDE SEQUENCE [LARGE SCALE GENOMIC DNA]</scope>
    <source>
        <strain evidence="11 13">ZM</strain>
    </source>
</reference>
<keyword evidence="1" id="KW-0597">Phosphoprotein</keyword>
<dbReference type="GO" id="GO:0000976">
    <property type="term" value="F:transcription cis-regulatory region binding"/>
    <property type="evidence" value="ECO:0007669"/>
    <property type="project" value="TreeGrafter"/>
</dbReference>
<feature type="DNA-binding region" description="OmpR/PhoB-type" evidence="7">
    <location>
        <begin position="141"/>
        <end position="241"/>
    </location>
</feature>
<keyword evidence="5" id="KW-0804">Transcription</keyword>
<feature type="domain" description="OmpR/PhoB-type" evidence="9">
    <location>
        <begin position="141"/>
        <end position="241"/>
    </location>
</feature>
<dbReference type="Proteomes" id="UP000327458">
    <property type="component" value="Unassembled WGS sequence"/>
</dbReference>
<evidence type="ECO:0000256" key="6">
    <source>
        <dbReference type="PROSITE-ProRule" id="PRU00169"/>
    </source>
</evidence>
<dbReference type="PANTHER" id="PTHR48111:SF1">
    <property type="entry name" value="TWO-COMPONENT RESPONSE REGULATOR ORR33"/>
    <property type="match status" value="1"/>
</dbReference>
<feature type="domain" description="Response regulatory" evidence="8">
    <location>
        <begin position="14"/>
        <end position="127"/>
    </location>
</feature>
<dbReference type="SUPFAM" id="SSF52172">
    <property type="entry name" value="CheY-like"/>
    <property type="match status" value="1"/>
</dbReference>
<dbReference type="InterPro" id="IPR036388">
    <property type="entry name" value="WH-like_DNA-bd_sf"/>
</dbReference>
<accession>A0A5M8I8J4</accession>
<dbReference type="EMBL" id="WUBZ01000001">
    <property type="protein sequence ID" value="MWV53444.1"/>
    <property type="molecule type" value="Genomic_DNA"/>
</dbReference>
<dbReference type="Gene3D" id="3.40.50.2300">
    <property type="match status" value="1"/>
</dbReference>
<proteinExistence type="predicted"/>
<dbReference type="InterPro" id="IPR016032">
    <property type="entry name" value="Sig_transdc_resp-reg_C-effctor"/>
</dbReference>
<comment type="caution">
    <text evidence="10">The sequence shown here is derived from an EMBL/GenBank/DDBJ whole genome shotgun (WGS) entry which is preliminary data.</text>
</comment>